<dbReference type="InterPro" id="IPR051923">
    <property type="entry name" value="Glycosyl_Hydrolase_39"/>
</dbReference>
<evidence type="ECO:0000313" key="2">
    <source>
        <dbReference type="EMBL" id="QPC81437.1"/>
    </source>
</evidence>
<feature type="region of interest" description="Disordered" evidence="1">
    <location>
        <begin position="80"/>
        <end position="119"/>
    </location>
</feature>
<reference evidence="2 3" key="1">
    <citation type="submission" date="2020-02" db="EMBL/GenBank/DDBJ databases">
        <authorList>
            <person name="Zheng R.K."/>
            <person name="Sun C.M."/>
        </authorList>
    </citation>
    <scope>NUCLEOTIDE SEQUENCE [LARGE SCALE GENOMIC DNA]</scope>
    <source>
        <strain evidence="3">rifampicinis</strain>
    </source>
</reference>
<dbReference type="AlphaFoldDB" id="A0A7S8E6V2"/>
<dbReference type="InterPro" id="IPR017853">
    <property type="entry name" value="GH"/>
</dbReference>
<protein>
    <submittedName>
        <fullName evidence="2">Cellulase family glycosylhydrolase</fullName>
    </submittedName>
</protein>
<keyword evidence="2" id="KW-0378">Hydrolase</keyword>
<feature type="compositionally biased region" description="Low complexity" evidence="1">
    <location>
        <begin position="87"/>
        <end position="100"/>
    </location>
</feature>
<name>A0A7S8E6V2_9CHLR</name>
<keyword evidence="3" id="KW-1185">Reference proteome</keyword>
<gene>
    <name evidence="2" type="ORF">G4Y79_17295</name>
</gene>
<dbReference type="EMBL" id="CP062983">
    <property type="protein sequence ID" value="QPC81437.1"/>
    <property type="molecule type" value="Genomic_DNA"/>
</dbReference>
<accession>A0A7S8E6V2</accession>
<dbReference type="GO" id="GO:0004553">
    <property type="term" value="F:hydrolase activity, hydrolyzing O-glycosyl compounds"/>
    <property type="evidence" value="ECO:0007669"/>
    <property type="project" value="TreeGrafter"/>
</dbReference>
<dbReference type="PANTHER" id="PTHR12631:SF10">
    <property type="entry name" value="BETA-XYLOSIDASE-LIKE PROTEIN-RELATED"/>
    <property type="match status" value="1"/>
</dbReference>
<evidence type="ECO:0000256" key="1">
    <source>
        <dbReference type="SAM" id="MobiDB-lite"/>
    </source>
</evidence>
<dbReference type="PROSITE" id="PS51257">
    <property type="entry name" value="PROKAR_LIPOPROTEIN"/>
    <property type="match status" value="1"/>
</dbReference>
<dbReference type="SUPFAM" id="SSF51445">
    <property type="entry name" value="(Trans)glycosidases"/>
    <property type="match status" value="1"/>
</dbReference>
<dbReference type="Proteomes" id="UP000594468">
    <property type="component" value="Chromosome"/>
</dbReference>
<dbReference type="RefSeq" id="WP_195169510.1">
    <property type="nucleotide sequence ID" value="NZ_CP062983.1"/>
</dbReference>
<evidence type="ECO:0000313" key="3">
    <source>
        <dbReference type="Proteomes" id="UP000594468"/>
    </source>
</evidence>
<dbReference type="KEGG" id="pmet:G4Y79_17295"/>
<dbReference type="Gene3D" id="3.20.20.80">
    <property type="entry name" value="Glycosidases"/>
    <property type="match status" value="1"/>
</dbReference>
<proteinExistence type="predicted"/>
<dbReference type="PANTHER" id="PTHR12631">
    <property type="entry name" value="ALPHA-L-IDURONIDASE"/>
    <property type="match status" value="1"/>
</dbReference>
<organism evidence="2 3">
    <name type="scientific">Phototrophicus methaneseepsis</name>
    <dbReference type="NCBI Taxonomy" id="2710758"/>
    <lineage>
        <taxon>Bacteria</taxon>
        <taxon>Bacillati</taxon>
        <taxon>Chloroflexota</taxon>
        <taxon>Candidatus Thermofontia</taxon>
        <taxon>Phototrophicales</taxon>
        <taxon>Phototrophicaceae</taxon>
        <taxon>Phototrophicus</taxon>
    </lineage>
</organism>
<sequence length="512" mass="56640">MRRILPRILPILFLLLVAACTPQEPVLIYITRTPQPDLGTPDATIGAIIEATSASQATAASQATLDMQSTLANQATPTALATTENMPTSESLPTTTSSQPDGEGPVVSATPLPTRPGETGLSGAIIDESYTLPPTSTPRPTFTPEPQATIPTEEAVATLPFDVPYLDGRDMGVQLDWNVTEDEWYQWVQWVKPMNVTWVKIQVDWSFVQPEAPTGEPGVTFRRLELYIERLKRNDFKTILSIAKAPGWARPDGVNFDEDGAPSDPQNYANFISLLLQEMGESIDAIEIWNEPNLAREWRGGLEFSGAGYMQLFGPAYDAIRAYSPNIEIITAGLAPTGIVPGETIPDRDYLQQMYAAGLGNYSDINIGIHPFSWNNPPDVNCCTNSGAGFDDQPQFFFLDNVEDLHEIMQQNGHGDLTMWATEFGWPTWDGLPDPPPYEWMGQNTALEQAEYAIRAFEIGQEREELGPMILWNMNFANDVLIENRVELSAYSLFIPGVPIRPLYNALVSRPQ</sequence>